<dbReference type="InterPro" id="IPR050736">
    <property type="entry name" value="Sensor_HK_Regulatory"/>
</dbReference>
<gene>
    <name evidence="11" type="ORF">M094_1971</name>
</gene>
<dbReference type="CDD" id="cd16922">
    <property type="entry name" value="HATPase_EvgS-ArcB-TorS-like"/>
    <property type="match status" value="1"/>
</dbReference>
<dbReference type="InterPro" id="IPR003594">
    <property type="entry name" value="HATPase_dom"/>
</dbReference>
<dbReference type="Proteomes" id="UP000028013">
    <property type="component" value="Unassembled WGS sequence"/>
</dbReference>
<evidence type="ECO:0000256" key="8">
    <source>
        <dbReference type="ARBA" id="ARBA00023012"/>
    </source>
</evidence>
<evidence type="ECO:0000256" key="2">
    <source>
        <dbReference type="ARBA" id="ARBA00012438"/>
    </source>
</evidence>
<keyword evidence="5" id="KW-0547">Nucleotide-binding</keyword>
<dbReference type="FunFam" id="1.10.287.130:FF:000002">
    <property type="entry name" value="Two-component osmosensing histidine kinase"/>
    <property type="match status" value="1"/>
</dbReference>
<dbReference type="SUPFAM" id="SSF47384">
    <property type="entry name" value="Homodimeric domain of signal transducing histidine kinase"/>
    <property type="match status" value="1"/>
</dbReference>
<keyword evidence="3" id="KW-0597">Phosphoprotein</keyword>
<dbReference type="PANTHER" id="PTHR43711:SF31">
    <property type="entry name" value="HISTIDINE KINASE"/>
    <property type="match status" value="1"/>
</dbReference>
<dbReference type="PATRIC" id="fig|1339349.3.peg.3106"/>
<keyword evidence="6" id="KW-0418">Kinase</keyword>
<sequence>MHLTLFGEVQLFLLIAVTSASFLYWINHKYKSLNRQIIRAIDIPVYLLNRQGIVVKLLNTPTEKANRLPFLNPGVLNINNLVTDADECRKYMTSLLRVLNTRTSDSLTLKIRIESGEKLYIAVRMVYLNRNYVIAFIRDITEDEVQRRENEKYRFFLESILENLPIATTVKDKNDEGRYLIWNKKAAEMMEVPAEDIVGHYEEEFKPLMQDNFIQETDKEVEESEIPQSYIKHFVNPKGREYILSFHKTLVSYNKGKERWIVSSALDITELLAAKEKAEEANRLKSAFLANMSHEIRTPLNAIVGFSSILSDYIQDEDTKEYIHIIEENTQLLLQLINDILDLSRIEAGILEFTEGDMDVNKTLDEMQTMAKLKLPSEVSIRLLPGADYCIIHTVPKRVRQVLNNYLSNALKHTEEGFIDIGYHLPQEDRIRFFVRDTGCGIPPEKQKDVFERFVKLNSFKQGTGLGLSICTMIAEKMNGKVGVSSIPGKGSEFWFEIPYQPTGSQPA</sequence>
<keyword evidence="7" id="KW-0067">ATP-binding</keyword>
<dbReference type="EMBL" id="JNHN01000176">
    <property type="protein sequence ID" value="KDS49543.1"/>
    <property type="molecule type" value="Genomic_DNA"/>
</dbReference>
<dbReference type="Gene3D" id="1.10.287.130">
    <property type="match status" value="1"/>
</dbReference>
<dbReference type="Gene3D" id="3.30.450.20">
    <property type="entry name" value="PAS domain"/>
    <property type="match status" value="1"/>
</dbReference>
<dbReference type="Pfam" id="PF08448">
    <property type="entry name" value="PAS_4"/>
    <property type="match status" value="1"/>
</dbReference>
<dbReference type="GO" id="GO:0000155">
    <property type="term" value="F:phosphorelay sensor kinase activity"/>
    <property type="evidence" value="ECO:0007669"/>
    <property type="project" value="InterPro"/>
</dbReference>
<protein>
    <recommendedName>
        <fullName evidence="2">histidine kinase</fullName>
        <ecNumber evidence="2">2.7.13.3</ecNumber>
    </recommendedName>
</protein>
<dbReference type="SMART" id="SM00387">
    <property type="entry name" value="HATPase_c"/>
    <property type="match status" value="1"/>
</dbReference>
<dbReference type="PRINTS" id="PR00344">
    <property type="entry name" value="BCTRLSENSOR"/>
</dbReference>
<evidence type="ECO:0000256" key="7">
    <source>
        <dbReference type="ARBA" id="ARBA00022840"/>
    </source>
</evidence>
<comment type="catalytic activity">
    <reaction evidence="1">
        <text>ATP + protein L-histidine = ADP + protein N-phospho-L-histidine.</text>
        <dbReference type="EC" id="2.7.13.3"/>
    </reaction>
</comment>
<dbReference type="RefSeq" id="WP_035449946.1">
    <property type="nucleotide sequence ID" value="NZ_JNHN01000176.1"/>
</dbReference>
<keyword evidence="9" id="KW-1133">Transmembrane helix</keyword>
<accession>A0A078RZZ3</accession>
<keyword evidence="9" id="KW-0472">Membrane</keyword>
<evidence type="ECO:0000256" key="4">
    <source>
        <dbReference type="ARBA" id="ARBA00022679"/>
    </source>
</evidence>
<evidence type="ECO:0000256" key="6">
    <source>
        <dbReference type="ARBA" id="ARBA00022777"/>
    </source>
</evidence>
<dbReference type="InterPro" id="IPR013656">
    <property type="entry name" value="PAS_4"/>
</dbReference>
<feature type="transmembrane region" description="Helical" evidence="9">
    <location>
        <begin position="6"/>
        <end position="26"/>
    </location>
</feature>
<dbReference type="InterPro" id="IPR005467">
    <property type="entry name" value="His_kinase_dom"/>
</dbReference>
<proteinExistence type="predicted"/>
<dbReference type="InterPro" id="IPR036890">
    <property type="entry name" value="HATPase_C_sf"/>
</dbReference>
<dbReference type="Pfam" id="PF02518">
    <property type="entry name" value="HATPase_c"/>
    <property type="match status" value="1"/>
</dbReference>
<keyword evidence="4" id="KW-0808">Transferase</keyword>
<keyword evidence="8" id="KW-0902">Two-component regulatory system</keyword>
<dbReference type="Pfam" id="PF00512">
    <property type="entry name" value="HisKA"/>
    <property type="match status" value="1"/>
</dbReference>
<dbReference type="NCBIfam" id="TIGR00229">
    <property type="entry name" value="sensory_box"/>
    <property type="match status" value="1"/>
</dbReference>
<name>A0A078RZZ3_BACUN</name>
<dbReference type="InterPro" id="IPR004358">
    <property type="entry name" value="Sig_transdc_His_kin-like_C"/>
</dbReference>
<evidence type="ECO:0000256" key="1">
    <source>
        <dbReference type="ARBA" id="ARBA00000085"/>
    </source>
</evidence>
<dbReference type="GO" id="GO:0005524">
    <property type="term" value="F:ATP binding"/>
    <property type="evidence" value="ECO:0007669"/>
    <property type="project" value="UniProtKB-KW"/>
</dbReference>
<dbReference type="SUPFAM" id="SSF55785">
    <property type="entry name" value="PYP-like sensor domain (PAS domain)"/>
    <property type="match status" value="1"/>
</dbReference>
<evidence type="ECO:0000256" key="3">
    <source>
        <dbReference type="ARBA" id="ARBA00022553"/>
    </source>
</evidence>
<dbReference type="InterPro" id="IPR036097">
    <property type="entry name" value="HisK_dim/P_sf"/>
</dbReference>
<dbReference type="PROSITE" id="PS50109">
    <property type="entry name" value="HIS_KIN"/>
    <property type="match status" value="1"/>
</dbReference>
<organism evidence="11 12">
    <name type="scientific">Bacteroides uniformis str. 3978 T3 ii</name>
    <dbReference type="NCBI Taxonomy" id="1339349"/>
    <lineage>
        <taxon>Bacteria</taxon>
        <taxon>Pseudomonadati</taxon>
        <taxon>Bacteroidota</taxon>
        <taxon>Bacteroidia</taxon>
        <taxon>Bacteroidales</taxon>
        <taxon>Bacteroidaceae</taxon>
        <taxon>Bacteroides</taxon>
    </lineage>
</organism>
<dbReference type="CDD" id="cd00082">
    <property type="entry name" value="HisKA"/>
    <property type="match status" value="1"/>
</dbReference>
<feature type="domain" description="Histidine kinase" evidence="10">
    <location>
        <begin position="291"/>
        <end position="502"/>
    </location>
</feature>
<reference evidence="11 12" key="1">
    <citation type="submission" date="2014-04" db="EMBL/GenBank/DDBJ databases">
        <authorList>
            <person name="Sears C."/>
            <person name="Carroll K."/>
            <person name="Sack B.R."/>
            <person name="Qadri F."/>
            <person name="Myers L.L."/>
            <person name="Chung G.-T."/>
            <person name="Escheverria P."/>
            <person name="Fraser C.M."/>
            <person name="Sadzewicz L."/>
            <person name="Shefchek K.A."/>
            <person name="Tallon L."/>
            <person name="Das S.P."/>
            <person name="Daugherty S."/>
            <person name="Mongodin E.F."/>
        </authorList>
    </citation>
    <scope>NUCLEOTIDE SEQUENCE [LARGE SCALE GENOMIC DNA]</scope>
    <source>
        <strain evidence="11 12">3978 T3 ii</strain>
    </source>
</reference>
<evidence type="ECO:0000259" key="10">
    <source>
        <dbReference type="PROSITE" id="PS50109"/>
    </source>
</evidence>
<dbReference type="InterPro" id="IPR000014">
    <property type="entry name" value="PAS"/>
</dbReference>
<dbReference type="InterPro" id="IPR003661">
    <property type="entry name" value="HisK_dim/P_dom"/>
</dbReference>
<dbReference type="EC" id="2.7.13.3" evidence="2"/>
<evidence type="ECO:0000256" key="5">
    <source>
        <dbReference type="ARBA" id="ARBA00022741"/>
    </source>
</evidence>
<evidence type="ECO:0000313" key="12">
    <source>
        <dbReference type="Proteomes" id="UP000028013"/>
    </source>
</evidence>
<dbReference type="AlphaFoldDB" id="A0A078RZZ3"/>
<dbReference type="SUPFAM" id="SSF55874">
    <property type="entry name" value="ATPase domain of HSP90 chaperone/DNA topoisomerase II/histidine kinase"/>
    <property type="match status" value="1"/>
</dbReference>
<dbReference type="SMART" id="SM00388">
    <property type="entry name" value="HisKA"/>
    <property type="match status" value="1"/>
</dbReference>
<evidence type="ECO:0000313" key="11">
    <source>
        <dbReference type="EMBL" id="KDS49543.1"/>
    </source>
</evidence>
<keyword evidence="9" id="KW-0812">Transmembrane</keyword>
<dbReference type="Gene3D" id="3.30.565.10">
    <property type="entry name" value="Histidine kinase-like ATPase, C-terminal domain"/>
    <property type="match status" value="1"/>
</dbReference>
<dbReference type="PANTHER" id="PTHR43711">
    <property type="entry name" value="TWO-COMPONENT HISTIDINE KINASE"/>
    <property type="match status" value="1"/>
</dbReference>
<comment type="caution">
    <text evidence="11">The sequence shown here is derived from an EMBL/GenBank/DDBJ whole genome shotgun (WGS) entry which is preliminary data.</text>
</comment>
<dbReference type="InterPro" id="IPR035965">
    <property type="entry name" value="PAS-like_dom_sf"/>
</dbReference>
<evidence type="ECO:0000256" key="9">
    <source>
        <dbReference type="SAM" id="Phobius"/>
    </source>
</evidence>